<dbReference type="EMBL" id="JBHTBR010000004">
    <property type="protein sequence ID" value="MFC7291521.1"/>
    <property type="molecule type" value="Genomic_DNA"/>
</dbReference>
<accession>A0ABW2IKW4</accession>
<comment type="caution">
    <text evidence="2">The sequence shown here is derived from an EMBL/GenBank/DDBJ whole genome shotgun (WGS) entry which is preliminary data.</text>
</comment>
<name>A0ABW2IKW4_9PROT</name>
<keyword evidence="3" id="KW-1185">Reference proteome</keyword>
<proteinExistence type="predicted"/>
<evidence type="ECO:0008006" key="4">
    <source>
        <dbReference type="Google" id="ProtNLM"/>
    </source>
</evidence>
<evidence type="ECO:0000313" key="2">
    <source>
        <dbReference type="EMBL" id="MFC7291521.1"/>
    </source>
</evidence>
<dbReference type="Proteomes" id="UP001596492">
    <property type="component" value="Unassembled WGS sequence"/>
</dbReference>
<reference evidence="3" key="1">
    <citation type="journal article" date="2019" name="Int. J. Syst. Evol. Microbiol.">
        <title>The Global Catalogue of Microorganisms (GCM) 10K type strain sequencing project: providing services to taxonomists for standard genome sequencing and annotation.</title>
        <authorList>
            <consortium name="The Broad Institute Genomics Platform"/>
            <consortium name="The Broad Institute Genome Sequencing Center for Infectious Disease"/>
            <person name="Wu L."/>
            <person name="Ma J."/>
        </authorList>
    </citation>
    <scope>NUCLEOTIDE SEQUENCE [LARGE SCALE GENOMIC DNA]</scope>
    <source>
        <strain evidence="3">CCUG 51308</strain>
    </source>
</reference>
<gene>
    <name evidence="2" type="ORF">ACFQS8_07835</name>
</gene>
<dbReference type="RefSeq" id="WP_382166753.1">
    <property type="nucleotide sequence ID" value="NZ_JBHTBR010000004.1"/>
</dbReference>
<protein>
    <recommendedName>
        <fullName evidence="4">Lipoprotein</fullName>
    </recommendedName>
</protein>
<evidence type="ECO:0000313" key="3">
    <source>
        <dbReference type="Proteomes" id="UP001596492"/>
    </source>
</evidence>
<evidence type="ECO:0000256" key="1">
    <source>
        <dbReference type="SAM" id="MobiDB-lite"/>
    </source>
</evidence>
<organism evidence="2 3">
    <name type="scientific">Hirschia litorea</name>
    <dbReference type="NCBI Taxonomy" id="1199156"/>
    <lineage>
        <taxon>Bacteria</taxon>
        <taxon>Pseudomonadati</taxon>
        <taxon>Pseudomonadota</taxon>
        <taxon>Alphaproteobacteria</taxon>
        <taxon>Hyphomonadales</taxon>
        <taxon>Hyphomonadaceae</taxon>
        <taxon>Hirschia</taxon>
    </lineage>
</organism>
<sequence length="251" mass="29246">MKMWKWTLIVATILAVAFATKIILKEAKQKREDAVTTKIVLAISRDYCIASLMGSNGIILPSEHHVTKGRFKSFIPPKNQPEDEQGTAWSSTSDTPVQIEHADDDFCKLLIFSRYPEKLERDFLKHYKNFAWGFSEQGRFTRNGRQNAYGCISVFPDKTKKDRPKSIVLHWAYPRTEFSEQIQSLFSRRPYATMILSISKSDITCKEDKSLIVKHIKKEKADMELMETDPELYFEQERKKREEWLANQPSE</sequence>
<feature type="region of interest" description="Disordered" evidence="1">
    <location>
        <begin position="75"/>
        <end position="95"/>
    </location>
</feature>